<proteinExistence type="predicted"/>
<evidence type="ECO:0000313" key="2">
    <source>
        <dbReference type="EMBL" id="GGU68565.1"/>
    </source>
</evidence>
<feature type="region of interest" description="Disordered" evidence="1">
    <location>
        <begin position="1"/>
        <end position="21"/>
    </location>
</feature>
<sequence>MGRLDIVQGAEGAEQMRSGGDRDVLDGLVLGVGQLAKKDGDGLEDARGHGHGPQRGESGRSLLTRRGVS</sequence>
<keyword evidence="3" id="KW-1185">Reference proteome</keyword>
<evidence type="ECO:0000256" key="1">
    <source>
        <dbReference type="SAM" id="MobiDB-lite"/>
    </source>
</evidence>
<feature type="compositionally biased region" description="Basic and acidic residues" evidence="1">
    <location>
        <begin position="38"/>
        <end position="48"/>
    </location>
</feature>
<feature type="region of interest" description="Disordered" evidence="1">
    <location>
        <begin position="38"/>
        <end position="69"/>
    </location>
</feature>
<accession>A0A918M8M1</accession>
<dbReference type="Proteomes" id="UP000636661">
    <property type="component" value="Unassembled WGS sequence"/>
</dbReference>
<organism evidence="2 3">
    <name type="scientific">Streptomyces lavendofoliae</name>
    <dbReference type="NCBI Taxonomy" id="67314"/>
    <lineage>
        <taxon>Bacteria</taxon>
        <taxon>Bacillati</taxon>
        <taxon>Actinomycetota</taxon>
        <taxon>Actinomycetes</taxon>
        <taxon>Kitasatosporales</taxon>
        <taxon>Streptomycetaceae</taxon>
        <taxon>Streptomyces</taxon>
    </lineage>
</organism>
<gene>
    <name evidence="2" type="ORF">GCM10010274_66080</name>
</gene>
<dbReference type="AlphaFoldDB" id="A0A918M8M1"/>
<protein>
    <submittedName>
        <fullName evidence="2">Uncharacterized protein</fullName>
    </submittedName>
</protein>
<evidence type="ECO:0000313" key="3">
    <source>
        <dbReference type="Proteomes" id="UP000636661"/>
    </source>
</evidence>
<name>A0A918M8M1_9ACTN</name>
<reference evidence="2" key="2">
    <citation type="submission" date="2020-09" db="EMBL/GenBank/DDBJ databases">
        <authorList>
            <person name="Sun Q."/>
            <person name="Ohkuma M."/>
        </authorList>
    </citation>
    <scope>NUCLEOTIDE SEQUENCE</scope>
    <source>
        <strain evidence="2">JCM 4391</strain>
    </source>
</reference>
<comment type="caution">
    <text evidence="2">The sequence shown here is derived from an EMBL/GenBank/DDBJ whole genome shotgun (WGS) entry which is preliminary data.</text>
</comment>
<reference evidence="2" key="1">
    <citation type="journal article" date="2014" name="Int. J. Syst. Evol. Microbiol.">
        <title>Complete genome sequence of Corynebacterium casei LMG S-19264T (=DSM 44701T), isolated from a smear-ripened cheese.</title>
        <authorList>
            <consortium name="US DOE Joint Genome Institute (JGI-PGF)"/>
            <person name="Walter F."/>
            <person name="Albersmeier A."/>
            <person name="Kalinowski J."/>
            <person name="Ruckert C."/>
        </authorList>
    </citation>
    <scope>NUCLEOTIDE SEQUENCE</scope>
    <source>
        <strain evidence="2">JCM 4391</strain>
    </source>
</reference>
<dbReference type="EMBL" id="BMTP01000038">
    <property type="protein sequence ID" value="GGU68565.1"/>
    <property type="molecule type" value="Genomic_DNA"/>
</dbReference>